<reference evidence="1" key="1">
    <citation type="submission" date="2021-02" db="EMBL/GenBank/DDBJ databases">
        <authorList>
            <person name="Nowell W R."/>
        </authorList>
    </citation>
    <scope>NUCLEOTIDE SEQUENCE</scope>
</reference>
<evidence type="ECO:0000313" key="2">
    <source>
        <dbReference type="Proteomes" id="UP000663836"/>
    </source>
</evidence>
<gene>
    <name evidence="1" type="ORF">JBS370_LOCUS35276</name>
</gene>
<organism evidence="1 2">
    <name type="scientific">Rotaria sordida</name>
    <dbReference type="NCBI Taxonomy" id="392033"/>
    <lineage>
        <taxon>Eukaryota</taxon>
        <taxon>Metazoa</taxon>
        <taxon>Spiralia</taxon>
        <taxon>Gnathifera</taxon>
        <taxon>Rotifera</taxon>
        <taxon>Eurotatoria</taxon>
        <taxon>Bdelloidea</taxon>
        <taxon>Philodinida</taxon>
        <taxon>Philodinidae</taxon>
        <taxon>Rotaria</taxon>
    </lineage>
</organism>
<proteinExistence type="predicted"/>
<evidence type="ECO:0000313" key="1">
    <source>
        <dbReference type="EMBL" id="CAF4176359.1"/>
    </source>
</evidence>
<protein>
    <submittedName>
        <fullName evidence="1">Uncharacterized protein</fullName>
    </submittedName>
</protein>
<sequence length="166" mass="18551">MNDVTIPPLSAKIIQTTTAAPPMSVIFTPSSKQLNKQHIFTPHAILTINNNVTTTTLLNTTTTIQTIPKGTTIGQVKYHEDNKCCYVCPDLQGNYQHHISAITSCSIQQKLTSHSPITSTIDELISHLPRTQQEQIRPVLFKHKSIFNTSKPSIMKTNNIYHHIPI</sequence>
<accession>A0A819ZFR6</accession>
<comment type="caution">
    <text evidence="1">The sequence shown here is derived from an EMBL/GenBank/DDBJ whole genome shotgun (WGS) entry which is preliminary data.</text>
</comment>
<name>A0A819ZFR6_9BILA</name>
<dbReference type="Proteomes" id="UP000663836">
    <property type="component" value="Unassembled WGS sequence"/>
</dbReference>
<dbReference type="EMBL" id="CAJOBD010012084">
    <property type="protein sequence ID" value="CAF4176359.1"/>
    <property type="molecule type" value="Genomic_DNA"/>
</dbReference>
<dbReference type="AlphaFoldDB" id="A0A819ZFR6"/>